<protein>
    <recommendedName>
        <fullName evidence="4">DUF998 domain-containing protein</fullName>
    </recommendedName>
</protein>
<sequence length="227" mass="23694">MLPRNRIGNLFATGIATGAVAWGTVGAWTALTVGNYPWNQWIPFTNGLTKGVVLGLIAAGAAAIAAALGARTWIVFLTAFVGGVWHGTYRDLHGAPAAILYFEDAMPDEEWFGTTMLIHWATKEVPPALVCATAITLLAARAHRRTHTIGAGAALVLTTIALALIPVIAADLAPPVEGNGQHTNEGAVAAFRCWFLALPLLVAGARRLAVTLATWNLDGVEVGARGG</sequence>
<dbReference type="RefSeq" id="WP_137246168.1">
    <property type="nucleotide sequence ID" value="NZ_SZQA01000004.1"/>
</dbReference>
<dbReference type="OrthoDB" id="3539381at2"/>
<gene>
    <name evidence="2" type="ORF">FDA94_06820</name>
</gene>
<dbReference type="EMBL" id="SZQA01000004">
    <property type="protein sequence ID" value="TKK90125.1"/>
    <property type="molecule type" value="Genomic_DNA"/>
</dbReference>
<keyword evidence="1" id="KW-0812">Transmembrane</keyword>
<keyword evidence="3" id="KW-1185">Reference proteome</keyword>
<proteinExistence type="predicted"/>
<feature type="transmembrane region" description="Helical" evidence="1">
    <location>
        <begin position="189"/>
        <end position="209"/>
    </location>
</feature>
<reference evidence="2 3" key="1">
    <citation type="submission" date="2019-04" db="EMBL/GenBank/DDBJ databases">
        <title>Herbidospora sp. NEAU-GS14.nov., a novel actinomycete isolated from soil.</title>
        <authorList>
            <person name="Han L."/>
        </authorList>
    </citation>
    <scope>NUCLEOTIDE SEQUENCE [LARGE SCALE GENOMIC DNA]</scope>
    <source>
        <strain evidence="2 3">NEAU-GS14</strain>
    </source>
</reference>
<feature type="transmembrane region" description="Helical" evidence="1">
    <location>
        <begin position="51"/>
        <end position="70"/>
    </location>
</feature>
<dbReference type="AlphaFoldDB" id="A0A4U3MKU4"/>
<feature type="transmembrane region" description="Helical" evidence="1">
    <location>
        <begin position="149"/>
        <end position="169"/>
    </location>
</feature>
<keyword evidence="1" id="KW-0472">Membrane</keyword>
<organism evidence="2 3">
    <name type="scientific">Herbidospora galbida</name>
    <dbReference type="NCBI Taxonomy" id="2575442"/>
    <lineage>
        <taxon>Bacteria</taxon>
        <taxon>Bacillati</taxon>
        <taxon>Actinomycetota</taxon>
        <taxon>Actinomycetes</taxon>
        <taxon>Streptosporangiales</taxon>
        <taxon>Streptosporangiaceae</taxon>
        <taxon>Herbidospora</taxon>
    </lineage>
</organism>
<feature type="transmembrane region" description="Helical" evidence="1">
    <location>
        <begin position="7"/>
        <end position="31"/>
    </location>
</feature>
<dbReference type="Proteomes" id="UP000308705">
    <property type="component" value="Unassembled WGS sequence"/>
</dbReference>
<name>A0A4U3MKU4_9ACTN</name>
<evidence type="ECO:0000313" key="2">
    <source>
        <dbReference type="EMBL" id="TKK90125.1"/>
    </source>
</evidence>
<evidence type="ECO:0000313" key="3">
    <source>
        <dbReference type="Proteomes" id="UP000308705"/>
    </source>
</evidence>
<keyword evidence="1" id="KW-1133">Transmembrane helix</keyword>
<evidence type="ECO:0008006" key="4">
    <source>
        <dbReference type="Google" id="ProtNLM"/>
    </source>
</evidence>
<accession>A0A4U3MKU4</accession>
<evidence type="ECO:0000256" key="1">
    <source>
        <dbReference type="SAM" id="Phobius"/>
    </source>
</evidence>
<comment type="caution">
    <text evidence="2">The sequence shown here is derived from an EMBL/GenBank/DDBJ whole genome shotgun (WGS) entry which is preliminary data.</text>
</comment>